<dbReference type="Proteomes" id="UP001175271">
    <property type="component" value="Unassembled WGS sequence"/>
</dbReference>
<evidence type="ECO:0000313" key="1">
    <source>
        <dbReference type="EMBL" id="KAK0409823.1"/>
    </source>
</evidence>
<evidence type="ECO:0000313" key="2">
    <source>
        <dbReference type="Proteomes" id="UP001175271"/>
    </source>
</evidence>
<sequence length="281" mass="32921">MDSIPAIFYESVCTLLAEHSVKKLANLDFVESVGVKHMERRHVFSISMRMDEEYQCSYLLYDLDGTPLPDEDLLKLDSRYSRIVYINLEYFKGAAHSFPLEIFEGVVLPRVRSLTVKCTFAQYWDGPNKRGFYDAFYEFFKDCRAFEELEIETFGGSSMEFVKHQIASGRLKSLILNGAWIEECEELIRSHLISPSFKELQIRRSKIELGFESISIFFERWLSGELREGMIQGKTAFRKGLLEELQPELKNFQKLEWQHTKNNTAFRVHYYDECAATFSIR</sequence>
<accession>A0AA39HPT3</accession>
<name>A0AA39HPT3_9BILA</name>
<dbReference type="AlphaFoldDB" id="A0AA39HPT3"/>
<comment type="caution">
    <text evidence="1">The sequence shown here is derived from an EMBL/GenBank/DDBJ whole genome shotgun (WGS) entry which is preliminary data.</text>
</comment>
<keyword evidence="2" id="KW-1185">Reference proteome</keyword>
<gene>
    <name evidence="1" type="ORF">QR680_004782</name>
</gene>
<proteinExistence type="predicted"/>
<organism evidence="1 2">
    <name type="scientific">Steinernema hermaphroditum</name>
    <dbReference type="NCBI Taxonomy" id="289476"/>
    <lineage>
        <taxon>Eukaryota</taxon>
        <taxon>Metazoa</taxon>
        <taxon>Ecdysozoa</taxon>
        <taxon>Nematoda</taxon>
        <taxon>Chromadorea</taxon>
        <taxon>Rhabditida</taxon>
        <taxon>Tylenchina</taxon>
        <taxon>Panagrolaimomorpha</taxon>
        <taxon>Strongyloidoidea</taxon>
        <taxon>Steinernematidae</taxon>
        <taxon>Steinernema</taxon>
    </lineage>
</organism>
<reference evidence="1" key="1">
    <citation type="submission" date="2023-06" db="EMBL/GenBank/DDBJ databases">
        <title>Genomic analysis of the entomopathogenic nematode Steinernema hermaphroditum.</title>
        <authorList>
            <person name="Schwarz E.M."/>
            <person name="Heppert J.K."/>
            <person name="Baniya A."/>
            <person name="Schwartz H.T."/>
            <person name="Tan C.-H."/>
            <person name="Antoshechkin I."/>
            <person name="Sternberg P.W."/>
            <person name="Goodrich-Blair H."/>
            <person name="Dillman A.R."/>
        </authorList>
    </citation>
    <scope>NUCLEOTIDE SEQUENCE</scope>
    <source>
        <strain evidence="1">PS9179</strain>
        <tissue evidence="1">Whole animal</tissue>
    </source>
</reference>
<dbReference type="EMBL" id="JAUCMV010000003">
    <property type="protein sequence ID" value="KAK0409823.1"/>
    <property type="molecule type" value="Genomic_DNA"/>
</dbReference>
<protein>
    <submittedName>
        <fullName evidence="1">Uncharacterized protein</fullName>
    </submittedName>
</protein>